<accession>A0A6C0AEI5</accession>
<dbReference type="EMBL" id="MN740593">
    <property type="protein sequence ID" value="QHS77785.1"/>
    <property type="molecule type" value="Genomic_DNA"/>
</dbReference>
<evidence type="ECO:0000313" key="1">
    <source>
        <dbReference type="EMBL" id="QHS77785.1"/>
    </source>
</evidence>
<proteinExistence type="predicted"/>
<organism evidence="1">
    <name type="scientific">viral metagenome</name>
    <dbReference type="NCBI Taxonomy" id="1070528"/>
    <lineage>
        <taxon>unclassified sequences</taxon>
        <taxon>metagenomes</taxon>
        <taxon>organismal metagenomes</taxon>
    </lineage>
</organism>
<name>A0A6C0AEI5_9ZZZZ</name>
<protein>
    <submittedName>
        <fullName evidence="1">Uncharacterized protein</fullName>
    </submittedName>
</protein>
<dbReference type="AlphaFoldDB" id="A0A6C0AEI5"/>
<reference evidence="1" key="1">
    <citation type="journal article" date="2020" name="Nature">
        <title>Giant virus diversity and host interactions through global metagenomics.</title>
        <authorList>
            <person name="Schulz F."/>
            <person name="Roux S."/>
            <person name="Paez-Espino D."/>
            <person name="Jungbluth S."/>
            <person name="Walsh D.A."/>
            <person name="Denef V.J."/>
            <person name="McMahon K.D."/>
            <person name="Konstantinidis K.T."/>
            <person name="Eloe-Fadrosh E.A."/>
            <person name="Kyrpides N.C."/>
            <person name="Woyke T."/>
        </authorList>
    </citation>
    <scope>NUCLEOTIDE SEQUENCE</scope>
    <source>
        <strain evidence="1">GVMAG-S-1021933-23</strain>
    </source>
</reference>
<sequence>MYINDGMFVWDGDKAIPLDYSIDFNGSIPNEFIVSKDDFSPSYWRGVIKHNNFYYPSEEIRNFISASIKNINSKWTGYFYFDDEIYDVIFISDFYMKKNDVIKIINDMSKPHELISYSEDENQEMGGNLVIVREY</sequence>